<dbReference type="Gene3D" id="3.40.50.1820">
    <property type="entry name" value="alpha/beta hydrolase"/>
    <property type="match status" value="1"/>
</dbReference>
<feature type="region of interest" description="Disordered" evidence="3">
    <location>
        <begin position="294"/>
        <end position="317"/>
    </location>
</feature>
<accession>E6PJS3</accession>
<organism evidence="4">
    <name type="scientific">mine drainage metagenome</name>
    <dbReference type="NCBI Taxonomy" id="410659"/>
    <lineage>
        <taxon>unclassified sequences</taxon>
        <taxon>metagenomes</taxon>
        <taxon>ecological metagenomes</taxon>
    </lineage>
</organism>
<proteinExistence type="predicted"/>
<comment type="caution">
    <text evidence="4">The sequence shown here is derived from an EMBL/GenBank/DDBJ whole genome shotgun (WGS) entry which is preliminary data.</text>
</comment>
<evidence type="ECO:0000256" key="1">
    <source>
        <dbReference type="ARBA" id="ARBA00022729"/>
    </source>
</evidence>
<dbReference type="AlphaFoldDB" id="E6PJS3"/>
<dbReference type="GO" id="GO:0005576">
    <property type="term" value="C:extracellular region"/>
    <property type="evidence" value="ECO:0007669"/>
    <property type="project" value="InterPro"/>
</dbReference>
<evidence type="ECO:0000256" key="3">
    <source>
        <dbReference type="SAM" id="MobiDB-lite"/>
    </source>
</evidence>
<keyword evidence="1" id="KW-0732">Signal</keyword>
<dbReference type="InterPro" id="IPR010126">
    <property type="entry name" value="Esterase_phb"/>
</dbReference>
<dbReference type="NCBIfam" id="TIGR01840">
    <property type="entry name" value="esterase_phb"/>
    <property type="match status" value="1"/>
</dbReference>
<dbReference type="GO" id="GO:0016787">
    <property type="term" value="F:hydrolase activity"/>
    <property type="evidence" value="ECO:0007669"/>
    <property type="project" value="UniProtKB-KW"/>
</dbReference>
<dbReference type="InterPro" id="IPR029058">
    <property type="entry name" value="AB_hydrolase_fold"/>
</dbReference>
<dbReference type="EMBL" id="CABM01000002">
    <property type="protein sequence ID" value="CBH95174.1"/>
    <property type="molecule type" value="Genomic_DNA"/>
</dbReference>
<evidence type="ECO:0000313" key="4">
    <source>
        <dbReference type="EMBL" id="CBH95174.1"/>
    </source>
</evidence>
<evidence type="ECO:0000256" key="2">
    <source>
        <dbReference type="ARBA" id="ARBA00022801"/>
    </source>
</evidence>
<sequence length="438" mass="45995">MHASLQDLIREATRLTQAGRLDEATATIQRALGVMRADRADAASADPPADGRFELPAPAATAREEAHGRPERSLFPAGAAAGARQLGDGLEMDRQKNIEDAHGDSQPGFTALGRRLVPQGAAGVVREPSGRSAFVDGVFEHAGTTRRYKLYIPAGHDARALPLVVMLHGCNQSPEDFAAGTGMNARAGEQGFFVLYPEQAQEANPARCWNWFQQDHQLRGLGEPALIAAMAQAMVLRHGMDGRRVYIAGLSAGGAMAAIVAAAYPDVFAAVGVHSGLAPGAADNLPDALAAMRGGAAGRRPQGQGKGKGPVPVSGPAIRPRILVPTIVFHGDQDRTVHPRNGEQVIAAAMDRLGATEPAAPEQQLRTERGVSAGGQSYTRSHHDAQGQAMSEHWSLHGAGHAWSGGRAEGSYTDPSGPDATGEMLRFFFAQPYGPAGH</sequence>
<dbReference type="SUPFAM" id="SSF53474">
    <property type="entry name" value="alpha/beta-Hydrolases"/>
    <property type="match status" value="1"/>
</dbReference>
<dbReference type="PANTHER" id="PTHR43037:SF1">
    <property type="entry name" value="BLL1128 PROTEIN"/>
    <property type="match status" value="1"/>
</dbReference>
<gene>
    <name evidence="4" type="ORF">CARN2_0561</name>
</gene>
<dbReference type="Pfam" id="PF10503">
    <property type="entry name" value="Esterase_PHB"/>
    <property type="match status" value="1"/>
</dbReference>
<dbReference type="PANTHER" id="PTHR43037">
    <property type="entry name" value="UNNAMED PRODUCT-RELATED"/>
    <property type="match status" value="1"/>
</dbReference>
<protein>
    <submittedName>
        <fullName evidence="4">Esterase, PHB depolymerase</fullName>
    </submittedName>
</protein>
<reference evidence="4" key="1">
    <citation type="submission" date="2009-10" db="EMBL/GenBank/DDBJ databases">
        <title>Diversity of trophic interactions inside an arsenic-rich microbial ecosystem.</title>
        <authorList>
            <person name="Bertin P.N."/>
            <person name="Heinrich-Salmeron A."/>
            <person name="Pelletier E."/>
            <person name="Goulhen-Chollet F."/>
            <person name="Arsene-Ploetze F."/>
            <person name="Gallien S."/>
            <person name="Calteau A."/>
            <person name="Vallenet D."/>
            <person name="Casiot C."/>
            <person name="Chane-Woon-Ming B."/>
            <person name="Giloteaux L."/>
            <person name="Barakat M."/>
            <person name="Bonnefoy V."/>
            <person name="Bruneel O."/>
            <person name="Chandler M."/>
            <person name="Cleiss J."/>
            <person name="Duran R."/>
            <person name="Elbaz-Poulichet F."/>
            <person name="Fonknechten N."/>
            <person name="Lauga B."/>
            <person name="Mornico D."/>
            <person name="Ortet P."/>
            <person name="Schaeffer C."/>
            <person name="Siguier P."/>
            <person name="Alexander Thil Smith A."/>
            <person name="Van Dorsselaer A."/>
            <person name="Weissenbach J."/>
            <person name="Medigue C."/>
            <person name="Le Paslier D."/>
        </authorList>
    </citation>
    <scope>NUCLEOTIDE SEQUENCE</scope>
</reference>
<dbReference type="InterPro" id="IPR050955">
    <property type="entry name" value="Plant_Biomass_Hydrol_Est"/>
</dbReference>
<keyword evidence="2" id="KW-0378">Hydrolase</keyword>
<name>E6PJS3_9ZZZZ</name>
<feature type="region of interest" description="Disordered" evidence="3">
    <location>
        <begin position="357"/>
        <end position="419"/>
    </location>
</feature>